<accession>Q0SUB9</accession>
<proteinExistence type="predicted"/>
<dbReference type="KEGG" id="cpr:CPR_0965"/>
<name>Q0SUB9_CLOPS</name>
<evidence type="ECO:0000313" key="2">
    <source>
        <dbReference type="Proteomes" id="UP000001824"/>
    </source>
</evidence>
<gene>
    <name evidence="1" type="ordered locus">CPR_0965</name>
</gene>
<protein>
    <submittedName>
        <fullName evidence="1">Uncharacterized protein</fullName>
    </submittedName>
</protein>
<dbReference type="RefSeq" id="WP_011592006.1">
    <property type="nucleotide sequence ID" value="NC_008262.1"/>
</dbReference>
<dbReference type="EMBL" id="CP000312">
    <property type="protein sequence ID" value="ABG86206.1"/>
    <property type="molecule type" value="Genomic_DNA"/>
</dbReference>
<dbReference type="AlphaFoldDB" id="Q0SUB9"/>
<dbReference type="Proteomes" id="UP000001824">
    <property type="component" value="Chromosome"/>
</dbReference>
<sequence length="55" mass="6591">MKQNNLKRNKKIKRKEICEICGEDMNENPFAYDYDSEIKLIFKCPSCGHRKVRNL</sequence>
<evidence type="ECO:0000313" key="1">
    <source>
        <dbReference type="EMBL" id="ABG86206.1"/>
    </source>
</evidence>
<dbReference type="BioCyc" id="CPER289380:GI76-983-MONOMER"/>
<organism evidence="1 2">
    <name type="scientific">Clostridium perfringens (strain SM101 / Type A)</name>
    <dbReference type="NCBI Taxonomy" id="289380"/>
    <lineage>
        <taxon>Bacteria</taxon>
        <taxon>Bacillati</taxon>
        <taxon>Bacillota</taxon>
        <taxon>Clostridia</taxon>
        <taxon>Eubacteriales</taxon>
        <taxon>Clostridiaceae</taxon>
        <taxon>Clostridium</taxon>
    </lineage>
</organism>
<reference evidence="1 2" key="1">
    <citation type="journal article" date="2006" name="Genome Res.">
        <title>Skewed genomic variability in strains of the toxigenic bacterial pathogen, Clostridium perfringens.</title>
        <authorList>
            <person name="Myers G.S."/>
            <person name="Rasko D.A."/>
            <person name="Cheung J.K."/>
            <person name="Ravel J."/>
            <person name="Seshadri R."/>
            <person name="Deboy R.T."/>
            <person name="Ren Q."/>
            <person name="Varga J."/>
            <person name="Awad M.M."/>
            <person name="Brinkac L.M."/>
            <person name="Daugherty S.C."/>
            <person name="Haft D.H."/>
            <person name="Dodson R.J."/>
            <person name="Madupu R."/>
            <person name="Nelson W.C."/>
            <person name="Rosovitz M.J."/>
            <person name="Sullivan S.A."/>
            <person name="Khouri H."/>
            <person name="Dimitrov G.I."/>
            <person name="Watkins K.L."/>
            <person name="Mulligan S."/>
            <person name="Benton J."/>
            <person name="Radune D."/>
            <person name="Fisher D.J."/>
            <person name="Atkins H.S."/>
            <person name="Hiscox T."/>
            <person name="Jost B.H."/>
            <person name="Billington S.J."/>
            <person name="Songer J.G."/>
            <person name="McClane B.A."/>
            <person name="Titball R.W."/>
            <person name="Rood J.I."/>
            <person name="Melville S.B."/>
            <person name="Paulsen I.T."/>
        </authorList>
    </citation>
    <scope>NUCLEOTIDE SEQUENCE [LARGE SCALE GENOMIC DNA]</scope>
    <source>
        <strain evidence="2">SM101 / Type A</strain>
    </source>
</reference>